<proteinExistence type="predicted"/>
<keyword evidence="4" id="KW-1185">Reference proteome</keyword>
<keyword evidence="1 3" id="KW-0413">Isomerase</keyword>
<reference evidence="3 4" key="1">
    <citation type="journal article" date="2020" name="Syst. Appl. Microbiol.">
        <title>Alienimonas chondri sp. nov., a novel planctomycete isolated from the biofilm of the red alga Chondrus crispus.</title>
        <authorList>
            <person name="Vitorino I."/>
            <person name="Albuquerque L."/>
            <person name="Wiegand S."/>
            <person name="Kallscheuer N."/>
            <person name="da Costa M.S."/>
            <person name="Lobo-da-Cunha A."/>
            <person name="Jogler C."/>
            <person name="Lage O.M."/>
        </authorList>
    </citation>
    <scope>NUCLEOTIDE SEQUENCE [LARGE SCALE GENOMIC DNA]</scope>
    <source>
        <strain evidence="3 4">LzC2</strain>
    </source>
</reference>
<evidence type="ECO:0000313" key="4">
    <source>
        <dbReference type="Proteomes" id="UP000609651"/>
    </source>
</evidence>
<dbReference type="PANTHER" id="PTHR47245">
    <property type="entry name" value="PEPTIDYLPROLYL ISOMERASE"/>
    <property type="match status" value="1"/>
</dbReference>
<dbReference type="Proteomes" id="UP000609651">
    <property type="component" value="Unassembled WGS sequence"/>
</dbReference>
<evidence type="ECO:0000259" key="2">
    <source>
        <dbReference type="PROSITE" id="PS50198"/>
    </source>
</evidence>
<dbReference type="GO" id="GO:0003755">
    <property type="term" value="F:peptidyl-prolyl cis-trans isomerase activity"/>
    <property type="evidence" value="ECO:0007669"/>
    <property type="project" value="UniProtKB-EC"/>
</dbReference>
<dbReference type="EMBL" id="WTPX01000227">
    <property type="protein sequence ID" value="NNJ27898.1"/>
    <property type="molecule type" value="Genomic_DNA"/>
</dbReference>
<dbReference type="PROSITE" id="PS01096">
    <property type="entry name" value="PPIC_PPIASE_1"/>
    <property type="match status" value="1"/>
</dbReference>
<evidence type="ECO:0000313" key="3">
    <source>
        <dbReference type="EMBL" id="NNJ27898.1"/>
    </source>
</evidence>
<dbReference type="InterPro" id="IPR050245">
    <property type="entry name" value="PrsA_foldase"/>
</dbReference>
<dbReference type="SUPFAM" id="SSF109998">
    <property type="entry name" value="Triger factor/SurA peptide-binding domain-like"/>
    <property type="match status" value="1"/>
</dbReference>
<dbReference type="RefSeq" id="WP_171189805.1">
    <property type="nucleotide sequence ID" value="NZ_WTPX01000227.1"/>
</dbReference>
<feature type="domain" description="PpiC" evidence="2">
    <location>
        <begin position="151"/>
        <end position="250"/>
    </location>
</feature>
<dbReference type="PROSITE" id="PS50198">
    <property type="entry name" value="PPIC_PPIASE_2"/>
    <property type="match status" value="1"/>
</dbReference>
<protein>
    <submittedName>
        <fullName evidence="3">Foldase protein PrsA</fullName>
        <ecNumber evidence="3">5.2.1.8</ecNumber>
    </submittedName>
</protein>
<dbReference type="Gene3D" id="3.10.50.40">
    <property type="match status" value="1"/>
</dbReference>
<name>A0ABX1VIG1_9PLAN</name>
<dbReference type="PANTHER" id="PTHR47245:SF2">
    <property type="entry name" value="PEPTIDYL-PROLYL CIS-TRANS ISOMERASE HP_0175-RELATED"/>
    <property type="match status" value="1"/>
</dbReference>
<keyword evidence="1" id="KW-0697">Rotamase</keyword>
<accession>A0ABX1VIG1</accession>
<evidence type="ECO:0000256" key="1">
    <source>
        <dbReference type="PROSITE-ProRule" id="PRU00278"/>
    </source>
</evidence>
<sequence>MFAPLLLAVLLAGPDGPPNEVLAEVAGESITRGRVHLLLTLRGVPEEKRAAAWDEATATLADRARMRRFLATRRAVPDEAELDAQTAALLVEHFGEDKAAQTAALAKLGATPADVRAEAALPLAWEEQAQRLITPAALREYFEANRRRYDDTALTVAHIFQPGDATEALARVKARIDAGELTFAEAAKQFSKSPTASKGGVIGALRAGDGKAPPEVSAAAFALPPDGSEDGTVLGPVRSAVGTHLVSVLGVAEPGELSLTDVRSRVRRDLKRRLWFEQIERLR</sequence>
<dbReference type="SUPFAM" id="SSF54534">
    <property type="entry name" value="FKBP-like"/>
    <property type="match status" value="1"/>
</dbReference>
<dbReference type="InterPro" id="IPR023058">
    <property type="entry name" value="PPIase_PpiC_CS"/>
</dbReference>
<dbReference type="InterPro" id="IPR000297">
    <property type="entry name" value="PPIase_PpiC"/>
</dbReference>
<dbReference type="InterPro" id="IPR027304">
    <property type="entry name" value="Trigger_fact/SurA_dom_sf"/>
</dbReference>
<dbReference type="EC" id="5.2.1.8" evidence="3"/>
<organism evidence="3 4">
    <name type="scientific">Alienimonas chondri</name>
    <dbReference type="NCBI Taxonomy" id="2681879"/>
    <lineage>
        <taxon>Bacteria</taxon>
        <taxon>Pseudomonadati</taxon>
        <taxon>Planctomycetota</taxon>
        <taxon>Planctomycetia</taxon>
        <taxon>Planctomycetales</taxon>
        <taxon>Planctomycetaceae</taxon>
        <taxon>Alienimonas</taxon>
    </lineage>
</organism>
<dbReference type="Pfam" id="PF00639">
    <property type="entry name" value="Rotamase"/>
    <property type="match status" value="1"/>
</dbReference>
<comment type="caution">
    <text evidence="3">The sequence shown here is derived from an EMBL/GenBank/DDBJ whole genome shotgun (WGS) entry which is preliminary data.</text>
</comment>
<dbReference type="InterPro" id="IPR046357">
    <property type="entry name" value="PPIase_dom_sf"/>
</dbReference>
<gene>
    <name evidence="3" type="primary">prsA_2</name>
    <name evidence="3" type="ORF">LzC2_40090</name>
</gene>